<dbReference type="GO" id="GO:0004540">
    <property type="term" value="F:RNA nuclease activity"/>
    <property type="evidence" value="ECO:0007669"/>
    <property type="project" value="UniProtKB-ARBA"/>
</dbReference>
<dbReference type="InterPro" id="IPR002716">
    <property type="entry name" value="PIN_dom"/>
</dbReference>
<accession>A0A0N7LBJ8</accession>
<evidence type="ECO:0000256" key="1">
    <source>
        <dbReference type="SAM" id="MobiDB-lite"/>
    </source>
</evidence>
<reference evidence="4" key="1">
    <citation type="submission" date="2014-09" db="EMBL/GenBank/DDBJ databases">
        <authorList>
            <person name="Sharma Rahul"/>
            <person name="Thines Marco"/>
        </authorList>
    </citation>
    <scope>NUCLEOTIDE SEQUENCE [LARGE SCALE GENOMIC DNA]</scope>
</reference>
<proteinExistence type="predicted"/>
<feature type="compositionally biased region" description="Low complexity" evidence="1">
    <location>
        <begin position="346"/>
        <end position="363"/>
    </location>
</feature>
<evidence type="ECO:0000313" key="4">
    <source>
        <dbReference type="Proteomes" id="UP000054845"/>
    </source>
</evidence>
<organism evidence="3 4">
    <name type="scientific">Ceraceosorus bombacis</name>
    <dbReference type="NCBI Taxonomy" id="401625"/>
    <lineage>
        <taxon>Eukaryota</taxon>
        <taxon>Fungi</taxon>
        <taxon>Dikarya</taxon>
        <taxon>Basidiomycota</taxon>
        <taxon>Ustilaginomycotina</taxon>
        <taxon>Exobasidiomycetes</taxon>
        <taxon>Ceraceosorales</taxon>
        <taxon>Ceraceosoraceae</taxon>
        <taxon>Ceraceosorus</taxon>
    </lineage>
</organism>
<dbReference type="PANTHER" id="PTHR16161:SF0">
    <property type="entry name" value="TRANSCRIPTIONAL PROTEIN SWT1"/>
    <property type="match status" value="1"/>
</dbReference>
<sequence length="523" mass="55713">MPTYADLYALAPVSSGPMRLTISRNELGEEVWEEEELMDCDAGRGDTTDVLTNQQDVDKTLPSGLGLISALASREGPSIFVIDTNALLDALTLLDALYKAVLAANVNALSTPTARPAPILLVVPSVVLRELDGIKKSNKTASPRAQQASRWILGMVHVQKHMTYFPVPHQEQVIPQAAWALIVQTSSEQREFELAAQPAVLSADDHIIQFTKYLQELRKVIAWLFSSDVNCRARAEAEGLRTLSVKDVLGSTALSPASCTIAAAQLLEQWQAQVQTKASMTETAVGADVQMMEDLSNLTMTDPVFSGMVSAASPSPSPSPLPSPARGRSTADSRYARDSPLNELNSLPALTSTSASSSHVVSESPERGRRSADSRYAASEDRPARIQQPEGNGSSKDTATPKPQSGIHPARLALQQAEAKKNPGRSVEVEQLAPPPAFSSTGANLSPLGQRKKAFAQSAPMESQPSRAHAQANVHPARAAMQRAEAASPSTAPTPARGRGAFSNPQKTGSNTSPLSGPRRWGA</sequence>
<name>A0A0N7LBJ8_9BASI</name>
<evidence type="ECO:0000259" key="2">
    <source>
        <dbReference type="Pfam" id="PF13638"/>
    </source>
</evidence>
<feature type="compositionally biased region" description="Basic and acidic residues" evidence="1">
    <location>
        <begin position="364"/>
        <end position="384"/>
    </location>
</feature>
<dbReference type="Gene3D" id="3.40.50.1010">
    <property type="entry name" value="5'-nuclease"/>
    <property type="match status" value="1"/>
</dbReference>
<evidence type="ECO:0000313" key="3">
    <source>
        <dbReference type="EMBL" id="CEH19586.1"/>
    </source>
</evidence>
<dbReference type="InterPro" id="IPR029060">
    <property type="entry name" value="PIN-like_dom_sf"/>
</dbReference>
<keyword evidence="4" id="KW-1185">Reference proteome</keyword>
<feature type="compositionally biased region" description="Polar residues" evidence="1">
    <location>
        <begin position="389"/>
        <end position="403"/>
    </location>
</feature>
<dbReference type="EMBL" id="CCYA01000389">
    <property type="protein sequence ID" value="CEH19586.1"/>
    <property type="molecule type" value="Genomic_DNA"/>
</dbReference>
<feature type="region of interest" description="Disordered" evidence="1">
    <location>
        <begin position="307"/>
        <end position="523"/>
    </location>
</feature>
<dbReference type="GO" id="GO:0005634">
    <property type="term" value="C:nucleus"/>
    <property type="evidence" value="ECO:0007669"/>
    <property type="project" value="TreeGrafter"/>
</dbReference>
<dbReference type="Pfam" id="PF13638">
    <property type="entry name" value="PIN_4"/>
    <property type="match status" value="1"/>
</dbReference>
<dbReference type="Proteomes" id="UP000054845">
    <property type="component" value="Unassembled WGS sequence"/>
</dbReference>
<feature type="compositionally biased region" description="Low complexity" evidence="1">
    <location>
        <begin position="477"/>
        <end position="496"/>
    </location>
</feature>
<dbReference type="AlphaFoldDB" id="A0A0N7LBJ8"/>
<feature type="domain" description="PIN" evidence="2">
    <location>
        <begin position="80"/>
        <end position="245"/>
    </location>
</feature>
<dbReference type="OrthoDB" id="2017974at2759"/>
<dbReference type="SUPFAM" id="SSF88723">
    <property type="entry name" value="PIN domain-like"/>
    <property type="match status" value="1"/>
</dbReference>
<feature type="compositionally biased region" description="Polar residues" evidence="1">
    <location>
        <begin position="503"/>
        <end position="515"/>
    </location>
</feature>
<dbReference type="PANTHER" id="PTHR16161">
    <property type="entry name" value="TRANSCRIPTIONAL PROTEIN SWT1"/>
    <property type="match status" value="1"/>
</dbReference>
<protein>
    <submittedName>
        <fullName evidence="3">UNCHARACTERIZED</fullName>
    </submittedName>
</protein>
<dbReference type="InterPro" id="IPR052626">
    <property type="entry name" value="SWT1_Regulator"/>
</dbReference>